<dbReference type="Pfam" id="PF05758">
    <property type="entry name" value="Ycf1"/>
    <property type="match status" value="1"/>
</dbReference>
<dbReference type="InParanoid" id="B9RB98"/>
<feature type="transmembrane region" description="Helical" evidence="3">
    <location>
        <begin position="301"/>
        <end position="321"/>
    </location>
</feature>
<proteinExistence type="predicted"/>
<feature type="transmembrane region" description="Helical" evidence="3">
    <location>
        <begin position="501"/>
        <end position="521"/>
    </location>
</feature>
<keyword evidence="2" id="KW-0175">Coiled coil</keyword>
<keyword evidence="6" id="KW-1185">Reference proteome</keyword>
<evidence type="ECO:0000256" key="4">
    <source>
        <dbReference type="SAM" id="SignalP"/>
    </source>
</evidence>
<sequence>MVSVYLILLLFAATICSSLLDLTSQDQHSTNHHLLTQLHEAKLKVAQFESSLEEIVQKAEAKELYLKKQEKQIQDSEKTLSDLHFTLSNLKSGSLLTDEKVHALEEEVRVLWATSRKNNFDIHVLQSKAQDAEDRLQVVHSQVEKMADIVSEQWIQIQQFEHALQLRQMTMLKAQRRVGPPRCSFLKFMNDLSSKYLPSSLRPLGLNSFGNWRSYIFQTLNQLRRFFSTMKESHHELQGLIRQEMERHELTARLANKELVFFVKVKSIDFPPWLGKGQIVIMILLRARVIEEGEEGTEKKVSAATGFIMGQLMMFISIYYAPLHLALGRPLKITFLAHVFVCGGQCSSSITFFDYRSTAIVYSCKDIFIPNLIFKMEDSTWEQKLHALTHILTSPTTTPSLYSQFFISTQIPCYIHWDYPPVFCTNGTRTFPSLHLRWVYYLFLKRVSKFGLPETSWRSKCPYQVPPPLILAKGLEEAQWGDEQRREYVRKRLRRKRLGSNIHPSIPILIPNLFLFSLLLWNPFPYLDS</sequence>
<dbReference type="PANTHER" id="PTHR34360">
    <property type="entry name" value="OS08G0519400 PROTEIN"/>
    <property type="match status" value="1"/>
</dbReference>
<evidence type="ECO:0000313" key="5">
    <source>
        <dbReference type="EMBL" id="EEF50819.1"/>
    </source>
</evidence>
<keyword evidence="3" id="KW-0472">Membrane</keyword>
<comment type="subcellular location">
    <subcellularLocation>
        <location evidence="1">Membrane</location>
        <topology evidence="1">Multi-pass membrane protein</topology>
    </subcellularLocation>
</comment>
<keyword evidence="4" id="KW-0732">Signal</keyword>
<keyword evidence="3" id="KW-1133">Transmembrane helix</keyword>
<dbReference type="AlphaFoldDB" id="B9RB98"/>
<feature type="coiled-coil region" evidence="2">
    <location>
        <begin position="38"/>
        <end position="79"/>
    </location>
</feature>
<evidence type="ECO:0000313" key="6">
    <source>
        <dbReference type="Proteomes" id="UP000008311"/>
    </source>
</evidence>
<name>B9RB98_RICCO</name>
<dbReference type="PANTHER" id="PTHR34360:SF2">
    <property type="entry name" value="MYOSIN HEAVY CHAIN-LIKE PROTEIN"/>
    <property type="match status" value="1"/>
</dbReference>
<dbReference type="InterPro" id="IPR008896">
    <property type="entry name" value="TIC214"/>
</dbReference>
<organism evidence="5 6">
    <name type="scientific">Ricinus communis</name>
    <name type="common">Castor bean</name>
    <dbReference type="NCBI Taxonomy" id="3988"/>
    <lineage>
        <taxon>Eukaryota</taxon>
        <taxon>Viridiplantae</taxon>
        <taxon>Streptophyta</taxon>
        <taxon>Embryophyta</taxon>
        <taxon>Tracheophyta</taxon>
        <taxon>Spermatophyta</taxon>
        <taxon>Magnoliopsida</taxon>
        <taxon>eudicotyledons</taxon>
        <taxon>Gunneridae</taxon>
        <taxon>Pentapetalae</taxon>
        <taxon>rosids</taxon>
        <taxon>fabids</taxon>
        <taxon>Malpighiales</taxon>
        <taxon>Euphorbiaceae</taxon>
        <taxon>Acalyphoideae</taxon>
        <taxon>Acalypheae</taxon>
        <taxon>Ricinus</taxon>
    </lineage>
</organism>
<evidence type="ECO:0000256" key="3">
    <source>
        <dbReference type="SAM" id="Phobius"/>
    </source>
</evidence>
<dbReference type="Proteomes" id="UP000008311">
    <property type="component" value="Unassembled WGS sequence"/>
</dbReference>
<reference evidence="6" key="1">
    <citation type="journal article" date="2010" name="Nat. Biotechnol.">
        <title>Draft genome sequence of the oilseed species Ricinus communis.</title>
        <authorList>
            <person name="Chan A.P."/>
            <person name="Crabtree J."/>
            <person name="Zhao Q."/>
            <person name="Lorenzi H."/>
            <person name="Orvis J."/>
            <person name="Puiu D."/>
            <person name="Melake-Berhan A."/>
            <person name="Jones K.M."/>
            <person name="Redman J."/>
            <person name="Chen G."/>
            <person name="Cahoon E.B."/>
            <person name="Gedil M."/>
            <person name="Stanke M."/>
            <person name="Haas B.J."/>
            <person name="Wortman J.R."/>
            <person name="Fraser-Liggett C.M."/>
            <person name="Ravel J."/>
            <person name="Rabinowicz P.D."/>
        </authorList>
    </citation>
    <scope>NUCLEOTIDE SEQUENCE [LARGE SCALE GENOMIC DNA]</scope>
    <source>
        <strain evidence="6">cv. Hale</strain>
    </source>
</reference>
<dbReference type="EMBL" id="EQ973774">
    <property type="protein sequence ID" value="EEF50819.1"/>
    <property type="molecule type" value="Genomic_DNA"/>
</dbReference>
<dbReference type="GO" id="GO:0016020">
    <property type="term" value="C:membrane"/>
    <property type="evidence" value="ECO:0007669"/>
    <property type="project" value="UniProtKB-SubCell"/>
</dbReference>
<evidence type="ECO:0000256" key="1">
    <source>
        <dbReference type="ARBA" id="ARBA00004141"/>
    </source>
</evidence>
<dbReference type="STRING" id="3988.B9RB98"/>
<protein>
    <submittedName>
        <fullName evidence="5">Uncharacterized protein</fullName>
    </submittedName>
</protein>
<keyword evidence="3" id="KW-0812">Transmembrane</keyword>
<dbReference type="eggNOG" id="ENOG502S3A4">
    <property type="taxonomic scope" value="Eukaryota"/>
</dbReference>
<evidence type="ECO:0000256" key="2">
    <source>
        <dbReference type="SAM" id="Coils"/>
    </source>
</evidence>
<feature type="chain" id="PRO_5002890842" evidence="4">
    <location>
        <begin position="19"/>
        <end position="529"/>
    </location>
</feature>
<feature type="signal peptide" evidence="4">
    <location>
        <begin position="1"/>
        <end position="18"/>
    </location>
</feature>
<accession>B9RB98</accession>
<dbReference type="FunCoup" id="B9RB98">
    <property type="interactions" value="1994"/>
</dbReference>
<gene>
    <name evidence="5" type="ORF">RCOM_1673460</name>
</gene>